<organism evidence="2 3">
    <name type="scientific">Polypedilum vanderplanki</name>
    <name type="common">Sleeping chironomid midge</name>
    <dbReference type="NCBI Taxonomy" id="319348"/>
    <lineage>
        <taxon>Eukaryota</taxon>
        <taxon>Metazoa</taxon>
        <taxon>Ecdysozoa</taxon>
        <taxon>Arthropoda</taxon>
        <taxon>Hexapoda</taxon>
        <taxon>Insecta</taxon>
        <taxon>Pterygota</taxon>
        <taxon>Neoptera</taxon>
        <taxon>Endopterygota</taxon>
        <taxon>Diptera</taxon>
        <taxon>Nematocera</taxon>
        <taxon>Chironomoidea</taxon>
        <taxon>Chironomidae</taxon>
        <taxon>Chironominae</taxon>
        <taxon>Polypedilum</taxon>
        <taxon>Polypedilum</taxon>
    </lineage>
</organism>
<feature type="transmembrane region" description="Helical" evidence="1">
    <location>
        <begin position="45"/>
        <end position="67"/>
    </location>
</feature>
<dbReference type="Proteomes" id="UP001107558">
    <property type="component" value="Chromosome 2"/>
</dbReference>
<name>A0A9J6BYY4_POLVA</name>
<dbReference type="OrthoDB" id="6361347at2759"/>
<feature type="transmembrane region" description="Helical" evidence="1">
    <location>
        <begin position="87"/>
        <end position="104"/>
    </location>
</feature>
<evidence type="ECO:0008006" key="4">
    <source>
        <dbReference type="Google" id="ProtNLM"/>
    </source>
</evidence>
<evidence type="ECO:0000256" key="1">
    <source>
        <dbReference type="SAM" id="Phobius"/>
    </source>
</evidence>
<comment type="caution">
    <text evidence="2">The sequence shown here is derived from an EMBL/GenBank/DDBJ whole genome shotgun (WGS) entry which is preliminary data.</text>
</comment>
<keyword evidence="1" id="KW-0812">Transmembrane</keyword>
<keyword evidence="1" id="KW-0472">Membrane</keyword>
<dbReference type="AlphaFoldDB" id="A0A9J6BYY4"/>
<accession>A0A9J6BYY4</accession>
<proteinExistence type="predicted"/>
<evidence type="ECO:0000313" key="2">
    <source>
        <dbReference type="EMBL" id="KAG5675193.1"/>
    </source>
</evidence>
<keyword evidence="1" id="KW-1133">Transmembrane helix</keyword>
<dbReference type="EMBL" id="JADBJN010000002">
    <property type="protein sequence ID" value="KAG5675193.1"/>
    <property type="molecule type" value="Genomic_DNA"/>
</dbReference>
<protein>
    <recommendedName>
        <fullName evidence="4">ER-bound oxygenase mpaB/mpaB'/Rubber oxygenase catalytic domain-containing protein</fullName>
    </recommendedName>
</protein>
<evidence type="ECO:0000313" key="3">
    <source>
        <dbReference type="Proteomes" id="UP001107558"/>
    </source>
</evidence>
<reference evidence="2" key="1">
    <citation type="submission" date="2021-03" db="EMBL/GenBank/DDBJ databases">
        <title>Chromosome level genome of the anhydrobiotic midge Polypedilum vanderplanki.</title>
        <authorList>
            <person name="Yoshida Y."/>
            <person name="Kikawada T."/>
            <person name="Gusev O."/>
        </authorList>
    </citation>
    <scope>NUCLEOTIDE SEQUENCE</scope>
    <source>
        <strain evidence="2">NIAS01</strain>
        <tissue evidence="2">Whole body or cell culture</tissue>
    </source>
</reference>
<dbReference type="PANTHER" id="PTHR37159:SF1">
    <property type="entry name" value="GH11867P"/>
    <property type="match status" value="1"/>
</dbReference>
<feature type="transmembrane region" description="Helical" evidence="1">
    <location>
        <begin position="300"/>
        <end position="324"/>
    </location>
</feature>
<dbReference type="PANTHER" id="PTHR37159">
    <property type="entry name" value="GH11867P"/>
    <property type="match status" value="1"/>
</dbReference>
<keyword evidence="3" id="KW-1185">Reference proteome</keyword>
<gene>
    <name evidence="2" type="ORF">PVAND_005117</name>
</gene>
<sequence>MNPIVKNENYSKLLNNEGFETSVNEEEILELPSWVDKEKIKKGQWFVSFNFGFVFRTAMIAIIAAPISKPLMKIMKFTKQSSSPKVAYRRFTLNFMHAFYWFLFKIEPGSKAWKSFEVIRSIHNHINKRLTKADERKISQTDMVVTQFLFIGFQILYQNEIGIYGKDEELEAYNHVLRLVGYMLGIEDKFNVCGETVEETRARCWAIVEDIYKPFLINPSEEYLNYIEPAVEGMWHSVPFMHFNSILFFLKRFSNVPNFQCIKLKHDSCTEFCAFEKISIYTKIRIKLDMFFVEYLSKFFIYRIILNFFYTFVIATLIFIFPILSMIKFGWKFAYVKMSNKKE</sequence>